<dbReference type="InterPro" id="IPR031751">
    <property type="entry name" value="DUF4735"/>
</dbReference>
<keyword evidence="3" id="KW-1185">Reference proteome</keyword>
<gene>
    <name evidence="1" type="ORF">APLA_LOCUS15863</name>
    <name evidence="2" type="ORF">APLA_LOCUS16892</name>
</gene>
<dbReference type="Proteomes" id="UP000494256">
    <property type="component" value="Unassembled WGS sequence"/>
</dbReference>
<dbReference type="Pfam" id="PF15882">
    <property type="entry name" value="DUF4735"/>
    <property type="match status" value="1"/>
</dbReference>
<sequence>MCVVVSHQDMYNYKVMEIIDDLPVQNDYVHLRGVLQWKSDILSHERRDLIVQLVQTNENIINRFVRISKEQTDNNEVPDVLIQKKCLKLLAENPYNNFTDFIHCQMPYTCLEYLGIGFDYGYEIAHRLLLLLAARYWRHCLITSNDKGVIDKLCVIMYNELEYMANHEFGLPDLFLDHITLCSFEGHAQFLRRSWIEELLDFQTRFGCFNLTRPSASSTLLVAIFQNISDKGDIMVWQESCNAHITGVAGVVLATAIEFITEIAATRQSTCVECDTHNE</sequence>
<organism evidence="2 3">
    <name type="scientific">Arctia plantaginis</name>
    <name type="common">Wood tiger moth</name>
    <name type="synonym">Phalaena plantaginis</name>
    <dbReference type="NCBI Taxonomy" id="874455"/>
    <lineage>
        <taxon>Eukaryota</taxon>
        <taxon>Metazoa</taxon>
        <taxon>Ecdysozoa</taxon>
        <taxon>Arthropoda</taxon>
        <taxon>Hexapoda</taxon>
        <taxon>Insecta</taxon>
        <taxon>Pterygota</taxon>
        <taxon>Neoptera</taxon>
        <taxon>Endopterygota</taxon>
        <taxon>Lepidoptera</taxon>
        <taxon>Glossata</taxon>
        <taxon>Ditrysia</taxon>
        <taxon>Noctuoidea</taxon>
        <taxon>Erebidae</taxon>
        <taxon>Arctiinae</taxon>
        <taxon>Arctia</taxon>
    </lineage>
</organism>
<proteinExistence type="predicted"/>
<dbReference type="EMBL" id="CADEBC010000608">
    <property type="protein sequence ID" value="CAB3259159.1"/>
    <property type="molecule type" value="Genomic_DNA"/>
</dbReference>
<accession>A0A8S1BBJ1</accession>
<dbReference type="EMBL" id="CADEBD010000530">
    <property type="protein sequence ID" value="CAB3257251.1"/>
    <property type="molecule type" value="Genomic_DNA"/>
</dbReference>
<evidence type="ECO:0000313" key="2">
    <source>
        <dbReference type="EMBL" id="CAB3259159.1"/>
    </source>
</evidence>
<evidence type="ECO:0000313" key="1">
    <source>
        <dbReference type="EMBL" id="CAB3257251.1"/>
    </source>
</evidence>
<dbReference type="PANTHER" id="PTHR33539">
    <property type="entry name" value="UPF0764 PROTEIN C16ORF89"/>
    <property type="match status" value="1"/>
</dbReference>
<evidence type="ECO:0000313" key="4">
    <source>
        <dbReference type="Proteomes" id="UP000494256"/>
    </source>
</evidence>
<dbReference type="GO" id="GO:0016020">
    <property type="term" value="C:membrane"/>
    <property type="evidence" value="ECO:0007669"/>
    <property type="project" value="TreeGrafter"/>
</dbReference>
<evidence type="ECO:0000313" key="3">
    <source>
        <dbReference type="Proteomes" id="UP000494106"/>
    </source>
</evidence>
<dbReference type="GO" id="GO:0005829">
    <property type="term" value="C:cytosol"/>
    <property type="evidence" value="ECO:0007669"/>
    <property type="project" value="TreeGrafter"/>
</dbReference>
<dbReference type="AlphaFoldDB" id="A0A8S1BBJ1"/>
<dbReference type="PANTHER" id="PTHR33539:SF1">
    <property type="entry name" value="UPF0764 PROTEIN C16ORF89"/>
    <property type="match status" value="1"/>
</dbReference>
<dbReference type="Proteomes" id="UP000494106">
    <property type="component" value="Unassembled WGS sequence"/>
</dbReference>
<name>A0A8S1BBJ1_ARCPL</name>
<reference evidence="3 4" key="1">
    <citation type="submission" date="2020-04" db="EMBL/GenBank/DDBJ databases">
        <authorList>
            <person name="Wallbank WR R."/>
            <person name="Pardo Diaz C."/>
            <person name="Kozak K."/>
            <person name="Martin S."/>
            <person name="Jiggins C."/>
            <person name="Moest M."/>
            <person name="Warren A I."/>
            <person name="Byers J.R.P. K."/>
            <person name="Montejo-Kovacevich G."/>
            <person name="Yen C E."/>
        </authorList>
    </citation>
    <scope>NUCLEOTIDE SEQUENCE [LARGE SCALE GENOMIC DNA]</scope>
</reference>
<dbReference type="OrthoDB" id="5949187at2759"/>
<comment type="caution">
    <text evidence="2">The sequence shown here is derived from an EMBL/GenBank/DDBJ whole genome shotgun (WGS) entry which is preliminary data.</text>
</comment>
<protein>
    <submittedName>
        <fullName evidence="2">Uncharacterized protein</fullName>
    </submittedName>
</protein>